<proteinExistence type="predicted"/>
<dbReference type="Proteomes" id="UP000799755">
    <property type="component" value="Unassembled WGS sequence"/>
</dbReference>
<keyword evidence="1" id="KW-0808">Transferase</keyword>
<reference evidence="1" key="1">
    <citation type="journal article" date="2020" name="Stud. Mycol.">
        <title>101 Dothideomycetes genomes: a test case for predicting lifestyles and emergence of pathogens.</title>
        <authorList>
            <person name="Haridas S."/>
            <person name="Albert R."/>
            <person name="Binder M."/>
            <person name="Bloem J."/>
            <person name="Labutti K."/>
            <person name="Salamov A."/>
            <person name="Andreopoulos B."/>
            <person name="Baker S."/>
            <person name="Barry K."/>
            <person name="Bills G."/>
            <person name="Bluhm B."/>
            <person name="Cannon C."/>
            <person name="Castanera R."/>
            <person name="Culley D."/>
            <person name="Daum C."/>
            <person name="Ezra D."/>
            <person name="Gonzalez J."/>
            <person name="Henrissat B."/>
            <person name="Kuo A."/>
            <person name="Liang C."/>
            <person name="Lipzen A."/>
            <person name="Lutzoni F."/>
            <person name="Magnuson J."/>
            <person name="Mondo S."/>
            <person name="Nolan M."/>
            <person name="Ohm R."/>
            <person name="Pangilinan J."/>
            <person name="Park H.-J."/>
            <person name="Ramirez L."/>
            <person name="Alfaro M."/>
            <person name="Sun H."/>
            <person name="Tritt A."/>
            <person name="Yoshinaga Y."/>
            <person name="Zwiers L.-H."/>
            <person name="Turgeon B."/>
            <person name="Goodwin S."/>
            <person name="Spatafora J."/>
            <person name="Crous P."/>
            <person name="Grigoriev I."/>
        </authorList>
    </citation>
    <scope>NUCLEOTIDE SEQUENCE</scope>
    <source>
        <strain evidence="1">ATCC 200398</strain>
    </source>
</reference>
<keyword evidence="1" id="KW-0032">Aminotransferase</keyword>
<gene>
    <name evidence="1" type="ORF">BDR25DRAFT_324984</name>
</gene>
<organism evidence="1 2">
    <name type="scientific">Lindgomyces ingoldianus</name>
    <dbReference type="NCBI Taxonomy" id="673940"/>
    <lineage>
        <taxon>Eukaryota</taxon>
        <taxon>Fungi</taxon>
        <taxon>Dikarya</taxon>
        <taxon>Ascomycota</taxon>
        <taxon>Pezizomycotina</taxon>
        <taxon>Dothideomycetes</taxon>
        <taxon>Pleosporomycetidae</taxon>
        <taxon>Pleosporales</taxon>
        <taxon>Lindgomycetaceae</taxon>
        <taxon>Lindgomyces</taxon>
    </lineage>
</organism>
<comment type="caution">
    <text evidence="1">The sequence shown here is derived from an EMBL/GenBank/DDBJ whole genome shotgun (WGS) entry which is preliminary data.</text>
</comment>
<evidence type="ECO:0000313" key="2">
    <source>
        <dbReference type="Proteomes" id="UP000799755"/>
    </source>
</evidence>
<evidence type="ECO:0000313" key="1">
    <source>
        <dbReference type="EMBL" id="KAF2471134.1"/>
    </source>
</evidence>
<keyword evidence="2" id="KW-1185">Reference proteome</keyword>
<dbReference type="EMBL" id="MU003505">
    <property type="protein sequence ID" value="KAF2471134.1"/>
    <property type="molecule type" value="Genomic_DNA"/>
</dbReference>
<protein>
    <submittedName>
        <fullName evidence="1">Phosphoserine aminotransferase</fullName>
    </submittedName>
</protein>
<accession>A0ACB6QVV4</accession>
<sequence length="364" mass="39270">MAPHPSPTAVFEKASQVLLNYKDKGIGLCEISHRSPDANEILADAKQALTTLLDIPDDYEILFLQSRGSGEFSATVYNLIAGEVGDDMAEVLKRLRKVVDEELKLDYLVTGSWSLKASQEAARLVGAQHVNVALDARKANNGKFGKIPPEGDWNLTPRKSDGGPALVFCDNETVDGVEFPSFPRSLEGEDVLLVCADMSSNFISRKVDVRKYAIIFGGAQKNVGNTGIAMAILRKSLLAPASTPASPDLLRALNLPVGPIVLELLEAISNDKARLIYETLDKYPNVYQVVPDKAVRSRMNICFRVHGGDAENEKLFLAGAEKKGLLGLKGHRSVGGIRASNYNAVSAEGAKALVAYLEDYATAA</sequence>
<name>A0ACB6QVV4_9PLEO</name>